<dbReference type="PANTHER" id="PTHR47957">
    <property type="entry name" value="ATP-DEPENDENT HELICASE HRQ1"/>
    <property type="match status" value="1"/>
</dbReference>
<dbReference type="InterPro" id="IPR011545">
    <property type="entry name" value="DEAD/DEAH_box_helicase_dom"/>
</dbReference>
<proteinExistence type="predicted"/>
<dbReference type="GO" id="GO:0036297">
    <property type="term" value="P:interstrand cross-link repair"/>
    <property type="evidence" value="ECO:0007669"/>
    <property type="project" value="TreeGrafter"/>
</dbReference>
<dbReference type="PANTHER" id="PTHR47957:SF3">
    <property type="entry name" value="ATP-DEPENDENT HELICASE HRQ1"/>
    <property type="match status" value="1"/>
</dbReference>
<dbReference type="SMART" id="SM00490">
    <property type="entry name" value="HELICc"/>
    <property type="match status" value="1"/>
</dbReference>
<evidence type="ECO:0000259" key="3">
    <source>
        <dbReference type="PROSITE" id="PS51192"/>
    </source>
</evidence>
<dbReference type="CDD" id="cd17923">
    <property type="entry name" value="DEXHc_Hrq1-like"/>
    <property type="match status" value="1"/>
</dbReference>
<dbReference type="FunFam" id="3.40.50.300:FF:001137">
    <property type="entry name" value="DEAD/DEAH box helicase"/>
    <property type="match status" value="1"/>
</dbReference>
<comment type="caution">
    <text evidence="5">The sequence shown here is derived from an EMBL/GenBank/DDBJ whole genome shotgun (WGS) entry which is preliminary data.</text>
</comment>
<dbReference type="GO" id="GO:0005634">
    <property type="term" value="C:nucleus"/>
    <property type="evidence" value="ECO:0007669"/>
    <property type="project" value="TreeGrafter"/>
</dbReference>
<dbReference type="SMART" id="SM00487">
    <property type="entry name" value="DEXDc"/>
    <property type="match status" value="1"/>
</dbReference>
<dbReference type="Pfam" id="PF22982">
    <property type="entry name" value="WHD_HRQ1"/>
    <property type="match status" value="1"/>
</dbReference>
<dbReference type="Pfam" id="PF00271">
    <property type="entry name" value="Helicase_C"/>
    <property type="match status" value="1"/>
</dbReference>
<dbReference type="InterPro" id="IPR055227">
    <property type="entry name" value="HRQ1_WHD"/>
</dbReference>
<dbReference type="InterPro" id="IPR027417">
    <property type="entry name" value="P-loop_NTPase"/>
</dbReference>
<organism evidence="5 6">
    <name type="scientific">Carnegiea gigantea</name>
    <dbReference type="NCBI Taxonomy" id="171969"/>
    <lineage>
        <taxon>Eukaryota</taxon>
        <taxon>Viridiplantae</taxon>
        <taxon>Streptophyta</taxon>
        <taxon>Embryophyta</taxon>
        <taxon>Tracheophyta</taxon>
        <taxon>Spermatophyta</taxon>
        <taxon>Magnoliopsida</taxon>
        <taxon>eudicotyledons</taxon>
        <taxon>Gunneridae</taxon>
        <taxon>Pentapetalae</taxon>
        <taxon>Caryophyllales</taxon>
        <taxon>Cactineae</taxon>
        <taxon>Cactaceae</taxon>
        <taxon>Cactoideae</taxon>
        <taxon>Echinocereeae</taxon>
        <taxon>Carnegiea</taxon>
    </lineage>
</organism>
<dbReference type="InterPro" id="IPR014001">
    <property type="entry name" value="Helicase_ATP-bd"/>
</dbReference>
<dbReference type="GO" id="GO:0006289">
    <property type="term" value="P:nucleotide-excision repair"/>
    <property type="evidence" value="ECO:0007669"/>
    <property type="project" value="TreeGrafter"/>
</dbReference>
<sequence>MPAVLCGGQSPLEGFFASKLDWVVIRYAQVLLVQHDDQGVKLGLQSQIGSHSISSGEFIALMPFTRKGKSRNPESQGLEPTLQTCHQSVPPNLAESAWRDMMEDLSYLNDTSNCEKQPGCMPGYFSDPKNTDDMMDGNGTSSYHSRKRRRVSNYGSKEGLPEELISKILQSSDKCIMDEDVCVKLLDLLESVNCLLDVKTGKCTVLSNMHIQDDHQPSCSCICPSWLKIMIKAFTFLNVVVGFLQMHQEKVTFNHVKYSLDKLTELGLCISMEDLEHLSVLFPKIVHFVDQEAESELSDDLIVISKCSRENRDSARSGLLCAQRPALISKTISSINKRQTLFKASLMEVLNFPMCEGKNNYDSISSLEELVMYVKKREVSSHGSEAMQAKGSSINSKSQSGKTRCHCLGLGTFSSVSMERCDEVIFASIASVSILCGTIDPEICLLTMQETHSLSPMSMLKHLSEGLGSNGQIVHVEVVNARVAELREIPEEFSESAMSVLNSLGITKLYSHQAESINASLCGRNVVVATTTSSGKSLCYNLPVLEALCQNLLSCALYLFPTKALAQDQLRALQIMTERFEDLNIGVYDGDTSQAQRNWLRANARLLITNPDMLHMSILPYHSQFQRILSNLKFVIIDEAHIYKGAFGCHTALILRRLRRLCSHAYGSDPSFVFSTATSANPREHVMELANLPTVELIDKDGSPSGPKFFMLWNPPLYPKNVGSTDWKKGQSSHSEAIKVKRLVFSDIKLEQGCQSTTMRIRRTVFQFSLVHDLFGHSLWLDGCLLFLYKYNCRTIEARFGEVQMKAVLPLTRRVESNFSSFWLAAPKSVFTAIMRFFAVHILLKHPDFLRFSVHFFLFICSPILEVSLLLAEMVQHGLRSIAFCKTRKLCELVLSYTREILQDTAPHLVDSICAYRAGYVPEDRRRIESEFFSGKLCGIAATNALELGIDVGHIDVTLHLGFPGSVASLWQQAGRSGRRGKPSLAVYVAFEGPLDQYFMKFPLKLFQSPIECCHVDSQNPKVLEQHLICAAIEYPLSLIHDEKYFGPGLDSAIAALESRGYLSSDPSRDSAAKIWSYMGREKSPSRAISIRAIESEKYQVIDIQKNEVLEEIEESRAFFQVYEGAVYMNQGKTYLVKELDLSNKTAFCQKADLKYYTQTRDYTDIDVVGGELAYPARVSKIRSYATTAQTNSCKVTTTWFGFRRIWRGSNIVFDTVDLVLPKYSYESQAVWIRVPSSIKTAVERNNYSFRAGLHAASHAVLNVVPLYVICDSSDLAPECANPHETRYIPERILLYDQHPGGTGLSMRSLVCQEYNELLHKEAAIMIIKGVLEAEDSYFHKHPSPPEMT</sequence>
<dbReference type="CDD" id="cd18797">
    <property type="entry name" value="SF2_C_Hrq"/>
    <property type="match status" value="1"/>
</dbReference>
<protein>
    <submittedName>
        <fullName evidence="5">Uncharacterized protein</fullName>
    </submittedName>
</protein>
<dbReference type="Gene3D" id="3.40.50.300">
    <property type="entry name" value="P-loop containing nucleotide triphosphate hydrolases"/>
    <property type="match status" value="2"/>
</dbReference>
<dbReference type="SUPFAM" id="SSF52540">
    <property type="entry name" value="P-loop containing nucleoside triphosphate hydrolases"/>
    <property type="match status" value="1"/>
</dbReference>
<evidence type="ECO:0000259" key="4">
    <source>
        <dbReference type="PROSITE" id="PS51194"/>
    </source>
</evidence>
<reference evidence="5" key="1">
    <citation type="submission" date="2022-04" db="EMBL/GenBank/DDBJ databases">
        <title>Carnegiea gigantea Genome sequencing and assembly v2.</title>
        <authorList>
            <person name="Copetti D."/>
            <person name="Sanderson M.J."/>
            <person name="Burquez A."/>
            <person name="Wojciechowski M.F."/>
        </authorList>
    </citation>
    <scope>NUCLEOTIDE SEQUENCE</scope>
    <source>
        <strain evidence="5">SGP5-SGP5p</strain>
        <tissue evidence="5">Aerial part</tissue>
    </source>
</reference>
<evidence type="ECO:0000313" key="6">
    <source>
        <dbReference type="Proteomes" id="UP001153076"/>
    </source>
</evidence>
<feature type="domain" description="Helicase C-terminal" evidence="4">
    <location>
        <begin position="866"/>
        <end position="1022"/>
    </location>
</feature>
<dbReference type="GO" id="GO:0005524">
    <property type="term" value="F:ATP binding"/>
    <property type="evidence" value="ECO:0007669"/>
    <property type="project" value="UniProtKB-KW"/>
</dbReference>
<dbReference type="InterPro" id="IPR001650">
    <property type="entry name" value="Helicase_C-like"/>
</dbReference>
<dbReference type="GO" id="GO:0003676">
    <property type="term" value="F:nucleic acid binding"/>
    <property type="evidence" value="ECO:0007669"/>
    <property type="project" value="InterPro"/>
</dbReference>
<dbReference type="EMBL" id="JAKOGI010000026">
    <property type="protein sequence ID" value="KAJ8448906.1"/>
    <property type="molecule type" value="Genomic_DNA"/>
</dbReference>
<evidence type="ECO:0000313" key="5">
    <source>
        <dbReference type="EMBL" id="KAJ8448906.1"/>
    </source>
</evidence>
<dbReference type="Proteomes" id="UP001153076">
    <property type="component" value="Unassembled WGS sequence"/>
</dbReference>
<dbReference type="InterPro" id="IPR018973">
    <property type="entry name" value="MZB"/>
</dbReference>
<keyword evidence="1" id="KW-0547">Nucleotide-binding</keyword>
<dbReference type="Pfam" id="PF00270">
    <property type="entry name" value="DEAD"/>
    <property type="match status" value="1"/>
</dbReference>
<feature type="domain" description="Helicase ATP-binding" evidence="3">
    <location>
        <begin position="517"/>
        <end position="697"/>
    </location>
</feature>
<evidence type="ECO:0000256" key="1">
    <source>
        <dbReference type="ARBA" id="ARBA00022741"/>
    </source>
</evidence>
<keyword evidence="2" id="KW-0067">ATP-binding</keyword>
<dbReference type="GO" id="GO:0043138">
    <property type="term" value="F:3'-5' DNA helicase activity"/>
    <property type="evidence" value="ECO:0007669"/>
    <property type="project" value="TreeGrafter"/>
</dbReference>
<dbReference type="PROSITE" id="PS51192">
    <property type="entry name" value="HELICASE_ATP_BIND_1"/>
    <property type="match status" value="1"/>
</dbReference>
<accession>A0A9Q1QPE7</accession>
<dbReference type="PROSITE" id="PS51194">
    <property type="entry name" value="HELICASE_CTER"/>
    <property type="match status" value="1"/>
</dbReference>
<dbReference type="OrthoDB" id="18781at2759"/>
<dbReference type="Pfam" id="PF09369">
    <property type="entry name" value="MZB"/>
    <property type="match status" value="1"/>
</dbReference>
<keyword evidence="6" id="KW-1185">Reference proteome</keyword>
<gene>
    <name evidence="5" type="ORF">Cgig2_030762</name>
</gene>
<name>A0A9Q1QPE7_9CARY</name>
<evidence type="ECO:0000256" key="2">
    <source>
        <dbReference type="ARBA" id="ARBA00022840"/>
    </source>
</evidence>